<dbReference type="EMBL" id="JXRA01000169">
    <property type="protein sequence ID" value="KIO74542.1"/>
    <property type="molecule type" value="Genomic_DNA"/>
</dbReference>
<dbReference type="NCBIfam" id="TIGR03128">
    <property type="entry name" value="RuMP_HxlA"/>
    <property type="match status" value="1"/>
</dbReference>
<dbReference type="SUPFAM" id="SSF51366">
    <property type="entry name" value="Ribulose-phoshate binding barrel"/>
    <property type="match status" value="1"/>
</dbReference>
<evidence type="ECO:0000313" key="8">
    <source>
        <dbReference type="EMBL" id="KIO74542.1"/>
    </source>
</evidence>
<evidence type="ECO:0000313" key="9">
    <source>
        <dbReference type="Proteomes" id="UP000032049"/>
    </source>
</evidence>
<sequence>MAKLQVAIDLLTTKDALALAAKIAPYIDIIELGTPLIKNEGIAVVTAMKQAHPDKLVFADLKTMDAGELEADIAFKAGADLVTVLGAAGNATIAGAIKAGKTHGKGVVVDTIGVADRVKRAQEVIGLGAEFVELHAGLDEQWTDGYSIQVLIDEAARAGVPVSIAGGVNITNIDAVIKAGVKVAVAGAAIYGAQDPATAAKALREAIDAA</sequence>
<dbReference type="EC" id="4.1.2.43" evidence="4"/>
<protein>
    <recommendedName>
        <fullName evidence="4">3-hexulose-6-phosphate synthase</fullName>
        <ecNumber evidence="4">4.1.2.43</ecNumber>
    </recommendedName>
</protein>
<dbReference type="InterPro" id="IPR017553">
    <property type="entry name" value="3-hexulose-6-phosphate_synth"/>
</dbReference>
<comment type="pathway">
    <text evidence="2">One-carbon metabolism; formaldehyde assimilation via RuMP pathway; D-fructose 6-phosphate from D-ribulose 5-phosphate and formaldehyde: step 1/2.</text>
</comment>
<reference evidence="8 9" key="1">
    <citation type="submission" date="2015-01" db="EMBL/GenBank/DDBJ databases">
        <title>Draft genome sequence of Pedobacter sp. NL19 isolated from sludge of an effluent treatment pond in an abandoned uranium mine.</title>
        <authorList>
            <person name="Santos T."/>
            <person name="Caetano T."/>
            <person name="Covas C."/>
            <person name="Cruz A."/>
            <person name="Mendo S."/>
        </authorList>
    </citation>
    <scope>NUCLEOTIDE SEQUENCE [LARGE SCALE GENOMIC DNA]</scope>
    <source>
        <strain evidence="8 9">NL19</strain>
    </source>
</reference>
<keyword evidence="6" id="KW-0119">Carbohydrate metabolism</keyword>
<dbReference type="OrthoDB" id="43475at2"/>
<dbReference type="InterPro" id="IPR041710">
    <property type="entry name" value="HPS/KGPDC"/>
</dbReference>
<evidence type="ECO:0000256" key="3">
    <source>
        <dbReference type="ARBA" id="ARBA00006350"/>
    </source>
</evidence>
<accession>A0A0D0GB98</accession>
<dbReference type="GO" id="GO:0006207">
    <property type="term" value="P:'de novo' pyrimidine nucleobase biosynthetic process"/>
    <property type="evidence" value="ECO:0007669"/>
    <property type="project" value="InterPro"/>
</dbReference>
<evidence type="ECO:0000256" key="4">
    <source>
        <dbReference type="ARBA" id="ARBA00012890"/>
    </source>
</evidence>
<dbReference type="PANTHER" id="PTHR35039">
    <property type="entry name" value="3-KETO-L-GULONATE-6-PHOSPHATE DECARBOXYLASE SGBH-RELATED"/>
    <property type="match status" value="1"/>
</dbReference>
<gene>
    <name evidence="8" type="ORF">TH53_25775</name>
</gene>
<dbReference type="AlphaFoldDB" id="A0A0D0GB98"/>
<dbReference type="InterPro" id="IPR013785">
    <property type="entry name" value="Aldolase_TIM"/>
</dbReference>
<evidence type="ECO:0000256" key="5">
    <source>
        <dbReference type="ARBA" id="ARBA00023239"/>
    </source>
</evidence>
<proteinExistence type="inferred from homology"/>
<dbReference type="Gene3D" id="3.20.20.70">
    <property type="entry name" value="Aldolase class I"/>
    <property type="match status" value="1"/>
</dbReference>
<dbReference type="GO" id="GO:0019854">
    <property type="term" value="P:L-ascorbic acid catabolic process"/>
    <property type="evidence" value="ECO:0007669"/>
    <property type="project" value="TreeGrafter"/>
</dbReference>
<comment type="similarity">
    <text evidence="3">Belongs to the HPS/KGPDC family. HPS subfamily.</text>
</comment>
<evidence type="ECO:0000256" key="1">
    <source>
        <dbReference type="ARBA" id="ARBA00000718"/>
    </source>
</evidence>
<comment type="caution">
    <text evidence="8">The sequence shown here is derived from an EMBL/GenBank/DDBJ whole genome shotgun (WGS) entry which is preliminary data.</text>
</comment>
<evidence type="ECO:0000256" key="2">
    <source>
        <dbReference type="ARBA" id="ARBA00005014"/>
    </source>
</evidence>
<dbReference type="PANTHER" id="PTHR35039:SF3">
    <property type="entry name" value="3-KETO-L-GULONATE-6-PHOSPHATE DECARBOXYLASE SGBH-RELATED"/>
    <property type="match status" value="1"/>
</dbReference>
<dbReference type="Proteomes" id="UP000032049">
    <property type="component" value="Unassembled WGS sequence"/>
</dbReference>
<dbReference type="InterPro" id="IPR001754">
    <property type="entry name" value="OMPdeCOase_dom"/>
</dbReference>
<dbReference type="GO" id="GO:0004590">
    <property type="term" value="F:orotidine-5'-phosphate decarboxylase activity"/>
    <property type="evidence" value="ECO:0007669"/>
    <property type="project" value="InterPro"/>
</dbReference>
<keyword evidence="5" id="KW-0456">Lyase</keyword>
<dbReference type="InterPro" id="IPR011060">
    <property type="entry name" value="RibuloseP-bd_barrel"/>
</dbReference>
<dbReference type="GO" id="GO:0043801">
    <property type="term" value="F:hexulose-6-phosphate synthase activity"/>
    <property type="evidence" value="ECO:0007669"/>
    <property type="project" value="UniProtKB-EC"/>
</dbReference>
<name>A0A0D0GB98_9SPHI</name>
<dbReference type="FunFam" id="3.20.20.70:FF:000022">
    <property type="entry name" value="3-keto-L-gulonate-6-phosphate decarboxylase UlaD"/>
    <property type="match status" value="1"/>
</dbReference>
<dbReference type="Pfam" id="PF00215">
    <property type="entry name" value="OMPdecase"/>
    <property type="match status" value="1"/>
</dbReference>
<evidence type="ECO:0000259" key="7">
    <source>
        <dbReference type="SMART" id="SM00934"/>
    </source>
</evidence>
<dbReference type="STRING" id="1503925.TH53_25775"/>
<dbReference type="RefSeq" id="WP_041887240.1">
    <property type="nucleotide sequence ID" value="NZ_CP157278.1"/>
</dbReference>
<keyword evidence="9" id="KW-1185">Reference proteome</keyword>
<dbReference type="GO" id="GO:0033982">
    <property type="term" value="F:3-dehydro-L-gulonate-6-phosphate decarboxylase activity"/>
    <property type="evidence" value="ECO:0007669"/>
    <property type="project" value="TreeGrafter"/>
</dbReference>
<evidence type="ECO:0000256" key="6">
    <source>
        <dbReference type="ARBA" id="ARBA00023277"/>
    </source>
</evidence>
<dbReference type="SMART" id="SM00934">
    <property type="entry name" value="OMPdecase"/>
    <property type="match status" value="1"/>
</dbReference>
<dbReference type="CDD" id="cd04726">
    <property type="entry name" value="KGPDC_HPS"/>
    <property type="match status" value="1"/>
</dbReference>
<organism evidence="8 9">
    <name type="scientific">Pedobacter lusitanus</name>
    <dbReference type="NCBI Taxonomy" id="1503925"/>
    <lineage>
        <taxon>Bacteria</taxon>
        <taxon>Pseudomonadati</taxon>
        <taxon>Bacteroidota</taxon>
        <taxon>Sphingobacteriia</taxon>
        <taxon>Sphingobacteriales</taxon>
        <taxon>Sphingobacteriaceae</taxon>
        <taxon>Pedobacter</taxon>
    </lineage>
</organism>
<comment type="catalytic activity">
    <reaction evidence="1">
        <text>D-ribulose 5-phosphate + formaldehyde = D-arabino-hex-3-ulose 6-phosphate</text>
        <dbReference type="Rhea" id="RHEA:25201"/>
        <dbReference type="ChEBI" id="CHEBI:16842"/>
        <dbReference type="ChEBI" id="CHEBI:58121"/>
        <dbReference type="ChEBI" id="CHEBI:58542"/>
        <dbReference type="EC" id="4.1.2.43"/>
    </reaction>
</comment>
<feature type="domain" description="Orotidine 5'-phosphate decarboxylase" evidence="7">
    <location>
        <begin position="3"/>
        <end position="203"/>
    </location>
</feature>